<organism evidence="1 2">
    <name type="scientific">Gracilibacillus salitolerans</name>
    <dbReference type="NCBI Taxonomy" id="2663022"/>
    <lineage>
        <taxon>Bacteria</taxon>
        <taxon>Bacillati</taxon>
        <taxon>Bacillota</taxon>
        <taxon>Bacilli</taxon>
        <taxon>Bacillales</taxon>
        <taxon>Bacillaceae</taxon>
        <taxon>Gracilibacillus</taxon>
    </lineage>
</organism>
<keyword evidence="2" id="KW-1185">Reference proteome</keyword>
<accession>A0A5Q2TEP6</accession>
<protein>
    <submittedName>
        <fullName evidence="1">Uncharacterized protein</fullName>
    </submittedName>
</protein>
<evidence type="ECO:0000313" key="1">
    <source>
        <dbReference type="EMBL" id="QGH33254.1"/>
    </source>
</evidence>
<reference evidence="1 2" key="1">
    <citation type="submission" date="2019-11" db="EMBL/GenBank/DDBJ databases">
        <title>Gracilibacillus salitolerans sp. nov., a moderate halophile isolated from a saline soil in northwest China.</title>
        <authorList>
            <person name="Gan L."/>
        </authorList>
    </citation>
    <scope>NUCLEOTIDE SEQUENCE [LARGE SCALE GENOMIC DNA]</scope>
    <source>
        <strain evidence="1 2">SCU50</strain>
    </source>
</reference>
<dbReference type="KEGG" id="grc:GI584_04015"/>
<dbReference type="RefSeq" id="WP_100361912.1">
    <property type="nucleotide sequence ID" value="NZ_CP045915.1"/>
</dbReference>
<sequence length="78" mass="9378">MRKMRMEDLEQKIEANRKQANAIIRESRPPGRIKKSRTRSLGEREALDKIAIARWEKAVAEGKIKRISKRKMYYDYRE</sequence>
<dbReference type="Proteomes" id="UP000339690">
    <property type="component" value="Chromosome"/>
</dbReference>
<evidence type="ECO:0000313" key="2">
    <source>
        <dbReference type="Proteomes" id="UP000339690"/>
    </source>
</evidence>
<name>A0A5Q2TEP6_9BACI</name>
<gene>
    <name evidence="1" type="ORF">GI584_04015</name>
</gene>
<dbReference type="EMBL" id="CP045915">
    <property type="protein sequence ID" value="QGH33254.1"/>
    <property type="molecule type" value="Genomic_DNA"/>
</dbReference>
<dbReference type="AlphaFoldDB" id="A0A5Q2TEP6"/>
<proteinExistence type="predicted"/>